<comment type="caution">
    <text evidence="3">The sequence shown here is derived from an EMBL/GenBank/DDBJ whole genome shotgun (WGS) entry which is preliminary data.</text>
</comment>
<dbReference type="Pfam" id="PF14111">
    <property type="entry name" value="DUF4283"/>
    <property type="match status" value="1"/>
</dbReference>
<dbReference type="Pfam" id="PF14392">
    <property type="entry name" value="zf-CCHC_4"/>
    <property type="match status" value="1"/>
</dbReference>
<reference evidence="3" key="2">
    <citation type="journal article" date="2023" name="Plants (Basel)">
        <title>Annotation of the Turnera subulata (Passifloraceae) Draft Genome Reveals the S-Locus Evolved after the Divergence of Turneroideae from Passifloroideae in a Stepwise Manner.</title>
        <authorList>
            <person name="Henning P.M."/>
            <person name="Roalson E.H."/>
            <person name="Mir W."/>
            <person name="McCubbin A.G."/>
            <person name="Shore J.S."/>
        </authorList>
    </citation>
    <scope>NUCLEOTIDE SEQUENCE</scope>
    <source>
        <strain evidence="3">F60SS</strain>
    </source>
</reference>
<reference evidence="3" key="1">
    <citation type="submission" date="2022-02" db="EMBL/GenBank/DDBJ databases">
        <authorList>
            <person name="Henning P.M."/>
            <person name="McCubbin A.G."/>
            <person name="Shore J.S."/>
        </authorList>
    </citation>
    <scope>NUCLEOTIDE SEQUENCE</scope>
    <source>
        <strain evidence="3">F60SS</strain>
        <tissue evidence="3">Leaves</tissue>
    </source>
</reference>
<name>A0A9Q0FX64_9ROSI</name>
<dbReference type="OrthoDB" id="852325at2759"/>
<evidence type="ECO:0008006" key="5">
    <source>
        <dbReference type="Google" id="ProtNLM"/>
    </source>
</evidence>
<evidence type="ECO:0000259" key="1">
    <source>
        <dbReference type="Pfam" id="PF14111"/>
    </source>
</evidence>
<dbReference type="InterPro" id="IPR040256">
    <property type="entry name" value="At4g02000-like"/>
</dbReference>
<sequence length="311" mass="35272">MADQLSLVLDTDHVTDGEEGGDPDSNCALGLCLSKTVLLGRMVFARSYSLTFMQIHMKKLWQCKGKLKIHQKGFNLFFFTFELESDLQWVLSSVPWSFTNAHLMVKYWPPYLTSEQIDLRKSCIWIQVNGLPLNQLKASNAAKVGSLFAGLLDYEVTKDSIYGSPRYMRVKVEFWVDKPLVTGFTNVVFDKWKPWICFKYEDLPEFCYFCGRLGHSILKCWYKGEDEKNPSYDIPEKGFGPWLKGVIPTNRLYLHDQASVGDKPESSTSVVNAKNKDLNHVPSKSNLIWVPHKKASNLGNAHTGVGGSDTL</sequence>
<accession>A0A9Q0FX64</accession>
<protein>
    <recommendedName>
        <fullName evidence="5">CCHC-type domain-containing protein</fullName>
    </recommendedName>
</protein>
<feature type="domain" description="DUF4283" evidence="1">
    <location>
        <begin position="35"/>
        <end position="113"/>
    </location>
</feature>
<proteinExistence type="predicted"/>
<organism evidence="3 4">
    <name type="scientific">Turnera subulata</name>
    <dbReference type="NCBI Taxonomy" id="218843"/>
    <lineage>
        <taxon>Eukaryota</taxon>
        <taxon>Viridiplantae</taxon>
        <taxon>Streptophyta</taxon>
        <taxon>Embryophyta</taxon>
        <taxon>Tracheophyta</taxon>
        <taxon>Spermatophyta</taxon>
        <taxon>Magnoliopsida</taxon>
        <taxon>eudicotyledons</taxon>
        <taxon>Gunneridae</taxon>
        <taxon>Pentapetalae</taxon>
        <taxon>rosids</taxon>
        <taxon>fabids</taxon>
        <taxon>Malpighiales</taxon>
        <taxon>Passifloraceae</taxon>
        <taxon>Turnera</taxon>
    </lineage>
</organism>
<dbReference type="PANTHER" id="PTHR31286">
    <property type="entry name" value="GLYCINE-RICH CELL WALL STRUCTURAL PROTEIN 1.8-LIKE"/>
    <property type="match status" value="1"/>
</dbReference>
<gene>
    <name evidence="3" type="ORF">Tsubulata_008290</name>
</gene>
<dbReference type="Proteomes" id="UP001141552">
    <property type="component" value="Unassembled WGS sequence"/>
</dbReference>
<evidence type="ECO:0000313" key="3">
    <source>
        <dbReference type="EMBL" id="KAJ4839350.1"/>
    </source>
</evidence>
<dbReference type="EMBL" id="JAKUCV010003344">
    <property type="protein sequence ID" value="KAJ4839350.1"/>
    <property type="molecule type" value="Genomic_DNA"/>
</dbReference>
<feature type="domain" description="Zinc knuckle CX2CX4HX4C" evidence="2">
    <location>
        <begin position="194"/>
        <end position="220"/>
    </location>
</feature>
<dbReference type="PANTHER" id="PTHR31286:SF178">
    <property type="entry name" value="DUF4283 DOMAIN-CONTAINING PROTEIN"/>
    <property type="match status" value="1"/>
</dbReference>
<dbReference type="AlphaFoldDB" id="A0A9Q0FX64"/>
<dbReference type="InterPro" id="IPR025558">
    <property type="entry name" value="DUF4283"/>
</dbReference>
<evidence type="ECO:0000259" key="2">
    <source>
        <dbReference type="Pfam" id="PF14392"/>
    </source>
</evidence>
<keyword evidence="4" id="KW-1185">Reference proteome</keyword>
<evidence type="ECO:0000313" key="4">
    <source>
        <dbReference type="Proteomes" id="UP001141552"/>
    </source>
</evidence>
<dbReference type="InterPro" id="IPR025836">
    <property type="entry name" value="Zn_knuckle_CX2CX4HX4C"/>
</dbReference>